<dbReference type="GO" id="GO:0016788">
    <property type="term" value="F:hydrolase activity, acting on ester bonds"/>
    <property type="evidence" value="ECO:0007669"/>
    <property type="project" value="InterPro"/>
</dbReference>
<feature type="transmembrane region" description="Helical" evidence="3">
    <location>
        <begin position="380"/>
        <end position="404"/>
    </location>
</feature>
<dbReference type="InterPro" id="IPR007312">
    <property type="entry name" value="Phosphoesterase"/>
</dbReference>
<feature type="chain" id="PRO_5013306221" description="Acid phosphatase" evidence="4">
    <location>
        <begin position="21"/>
        <end position="405"/>
    </location>
</feature>
<dbReference type="Gene3D" id="3.40.720.10">
    <property type="entry name" value="Alkaline Phosphatase, subunit A"/>
    <property type="match status" value="1"/>
</dbReference>
<dbReference type="AlphaFoldDB" id="A0A261Y7K5"/>
<keyword evidence="4" id="KW-0732">Signal</keyword>
<evidence type="ECO:0000256" key="4">
    <source>
        <dbReference type="SAM" id="SignalP"/>
    </source>
</evidence>
<proteinExistence type="predicted"/>
<dbReference type="InterPro" id="IPR017850">
    <property type="entry name" value="Alkaline_phosphatase_core_sf"/>
</dbReference>
<keyword evidence="3" id="KW-1133">Transmembrane helix</keyword>
<evidence type="ECO:0000256" key="2">
    <source>
        <dbReference type="SAM" id="MobiDB-lite"/>
    </source>
</evidence>
<evidence type="ECO:0000256" key="3">
    <source>
        <dbReference type="SAM" id="Phobius"/>
    </source>
</evidence>
<comment type="caution">
    <text evidence="5">The sequence shown here is derived from an EMBL/GenBank/DDBJ whole genome shotgun (WGS) entry which is preliminary data.</text>
</comment>
<gene>
    <name evidence="5" type="ORF">BZG36_00483</name>
</gene>
<organism evidence="5 6">
    <name type="scientific">Bifiguratus adelaidae</name>
    <dbReference type="NCBI Taxonomy" id="1938954"/>
    <lineage>
        <taxon>Eukaryota</taxon>
        <taxon>Fungi</taxon>
        <taxon>Fungi incertae sedis</taxon>
        <taxon>Mucoromycota</taxon>
        <taxon>Mucoromycotina</taxon>
        <taxon>Endogonomycetes</taxon>
        <taxon>Endogonales</taxon>
        <taxon>Endogonales incertae sedis</taxon>
        <taxon>Bifiguratus</taxon>
    </lineage>
</organism>
<dbReference type="GO" id="GO:0009395">
    <property type="term" value="P:phospholipid catabolic process"/>
    <property type="evidence" value="ECO:0007669"/>
    <property type="project" value="TreeGrafter"/>
</dbReference>
<dbReference type="Proteomes" id="UP000242875">
    <property type="component" value="Unassembled WGS sequence"/>
</dbReference>
<keyword evidence="3" id="KW-0472">Membrane</keyword>
<name>A0A261Y7K5_9FUNG</name>
<evidence type="ECO:0000313" key="6">
    <source>
        <dbReference type="Proteomes" id="UP000242875"/>
    </source>
</evidence>
<dbReference type="Pfam" id="PF04185">
    <property type="entry name" value="Phosphoesterase"/>
    <property type="match status" value="1"/>
</dbReference>
<keyword evidence="6" id="KW-1185">Reference proteome</keyword>
<keyword evidence="1" id="KW-0378">Hydrolase</keyword>
<evidence type="ECO:0000313" key="5">
    <source>
        <dbReference type="EMBL" id="OZJ06558.1"/>
    </source>
</evidence>
<sequence length="405" mass="42510">MRSLTFVALSALLAISSVNAQSSGSASATASASLALMSASPSAITADANNTAASGASVGKAFKYFMQVWLENNDYSTVAALPAYQKLAEQGILLTNYNAITHPSEPNYVAAAGGSNLGITDDAYYSIPANVSSIWDLVEAKGLKWKTYQEDIPSYGFSGFSAHNGSYVRKHNPAIIFDSIGLNDTRSANVVPANVLYDDIAANNVPAYSFYTPNITNDGHDTTAAFAGDWVTNFWTSISNATFLKDALVLITFDENETYSTRNQVWALLLGGVIPANLKNTTDNTYYTHYSALSTVEQNWNLGNLGRGDANQTEANVFSFVANALGVTNVNVTNVPMNNISIPGMLTNQSWNATHPKSTSTPLPSSSANSSASGSASASGAIAVTAVTGLGVATAIVAAVLPYLL</sequence>
<dbReference type="PANTHER" id="PTHR31956">
    <property type="entry name" value="NON-SPECIFIC PHOSPHOLIPASE C4-RELATED"/>
    <property type="match status" value="1"/>
</dbReference>
<reference evidence="5 6" key="1">
    <citation type="journal article" date="2017" name="Mycologia">
        <title>Bifiguratus adelaidae, gen. et sp. nov., a new member of Mucoromycotina in endophytic and soil-dwelling habitats.</title>
        <authorList>
            <person name="Torres-Cruz T.J."/>
            <person name="Billingsley Tobias T.L."/>
            <person name="Almatruk M."/>
            <person name="Hesse C."/>
            <person name="Kuske C.R."/>
            <person name="Desiro A."/>
            <person name="Benucci G.M."/>
            <person name="Bonito G."/>
            <person name="Stajich J.E."/>
            <person name="Dunlap C."/>
            <person name="Arnold A.E."/>
            <person name="Porras-Alfaro A."/>
        </authorList>
    </citation>
    <scope>NUCLEOTIDE SEQUENCE [LARGE SCALE GENOMIC DNA]</scope>
    <source>
        <strain evidence="5 6">AZ0501</strain>
    </source>
</reference>
<dbReference type="EMBL" id="MVBO01000003">
    <property type="protein sequence ID" value="OZJ06558.1"/>
    <property type="molecule type" value="Genomic_DNA"/>
</dbReference>
<feature type="region of interest" description="Disordered" evidence="2">
    <location>
        <begin position="351"/>
        <end position="370"/>
    </location>
</feature>
<dbReference type="OrthoDB" id="5135119at2759"/>
<protein>
    <recommendedName>
        <fullName evidence="7">Acid phosphatase</fullName>
    </recommendedName>
</protein>
<evidence type="ECO:0000256" key="1">
    <source>
        <dbReference type="ARBA" id="ARBA00022801"/>
    </source>
</evidence>
<dbReference type="PANTHER" id="PTHR31956:SF8">
    <property type="entry name" value="ACID PHOSPHATASE PHOA (AFU_ORTHOLOGUE AFUA_1G03570)"/>
    <property type="match status" value="1"/>
</dbReference>
<evidence type="ECO:0008006" key="7">
    <source>
        <dbReference type="Google" id="ProtNLM"/>
    </source>
</evidence>
<feature type="signal peptide" evidence="4">
    <location>
        <begin position="1"/>
        <end position="20"/>
    </location>
</feature>
<accession>A0A261Y7K5</accession>
<keyword evidence="3" id="KW-0812">Transmembrane</keyword>
<feature type="compositionally biased region" description="Low complexity" evidence="2">
    <location>
        <begin position="358"/>
        <end position="370"/>
    </location>
</feature>